<sequence length="531" mass="59899">MLGLIKMAKGYMGLHMVYGPIVVSDSCWHLTKSKQRRRTAQKTQRRTPPHSTAATVLYGRLPRPANPPLRSRQTPYPPCGGGGSAATPYPIYDSISVRDPLDGMRTALSYGISPLVRLHLWWRKFRGREHPSRWRERLGLPSACRPNGRLVWFHAVSLGEGLAAIPVIKCCLARRPDVIILMTTTTTSAFEVIKNILPSNVIYQFAPLDLPTAVDTFLHYWKPNAIMLIESELWPNLIMGAARNNIHLSLINGRMSQNSFRNWSRPLVLPLITLMLSKFSLILPLSTNQGIHFQLLQATPFIINFCGDLKYAFQDVYMSERNKSNLDEFQAQLINRKVWMASSIHRDEEEVFIGAHNSLTKKHPDLLTIIVPRKPQHGQAISMKFQKENVRVAMRSRNDKLTAGTNLYVIDSLGELRKFYKLTPIAVIGGSFSPRLRGHNIAEAAAAGCAVLTGPHIGHFKHMVLEMQRSNPLSVIQVSGEQLVEAINELFGDAKLLEARREASMQAYYGLSCGVVEKVWRMLQLHIYEQL</sequence>
<evidence type="ECO:0000256" key="7">
    <source>
        <dbReference type="PIRSR" id="PIRSR639901-2"/>
    </source>
</evidence>
<evidence type="ECO:0000259" key="8">
    <source>
        <dbReference type="Pfam" id="PF04413"/>
    </source>
</evidence>
<protein>
    <recommendedName>
        <fullName evidence="2">lipid IVA 3-deoxy-D-manno-octulosonic acid transferase</fullName>
        <ecNumber evidence="2">2.4.99.12</ecNumber>
    </recommendedName>
    <alternativeName>
        <fullName evidence="4">Lipid IV(A) 3-deoxy-D-manno-octulosonic acid transferase</fullName>
    </alternativeName>
</protein>
<dbReference type="OrthoDB" id="308383at2759"/>
<dbReference type="FunFam" id="3.40.50.11720:FF:000001">
    <property type="entry name" value="3-deoxy-D-manno-octulosonic acid transferase"/>
    <property type="match status" value="1"/>
</dbReference>
<evidence type="ECO:0000256" key="1">
    <source>
        <dbReference type="ARBA" id="ARBA00006380"/>
    </source>
</evidence>
<dbReference type="EMBL" id="KV001812">
    <property type="protein sequence ID" value="KZV38524.1"/>
    <property type="molecule type" value="Genomic_DNA"/>
</dbReference>
<evidence type="ECO:0000256" key="6">
    <source>
        <dbReference type="PIRSR" id="PIRSR639901-1"/>
    </source>
</evidence>
<evidence type="ECO:0000313" key="10">
    <source>
        <dbReference type="Proteomes" id="UP000250235"/>
    </source>
</evidence>
<comment type="catalytic activity">
    <reaction evidence="5">
        <text>lipid IVA (E. coli) + CMP-3-deoxy-beta-D-manno-octulosonate = alpha-Kdo-(2-&gt;6)-lipid IVA (E. coli) + CMP + H(+)</text>
        <dbReference type="Rhea" id="RHEA:28066"/>
        <dbReference type="ChEBI" id="CHEBI:15378"/>
        <dbReference type="ChEBI" id="CHEBI:58603"/>
        <dbReference type="ChEBI" id="CHEBI:60364"/>
        <dbReference type="ChEBI" id="CHEBI:60377"/>
        <dbReference type="ChEBI" id="CHEBI:85987"/>
        <dbReference type="EC" id="2.4.99.12"/>
    </reaction>
</comment>
<evidence type="ECO:0000313" key="9">
    <source>
        <dbReference type="EMBL" id="KZV38524.1"/>
    </source>
</evidence>
<dbReference type="AlphaFoldDB" id="A0A2Z7BVV2"/>
<accession>A0A2Z7BVV2</accession>
<evidence type="ECO:0000256" key="2">
    <source>
        <dbReference type="ARBA" id="ARBA00012621"/>
    </source>
</evidence>
<proteinExistence type="inferred from homology"/>
<evidence type="ECO:0000256" key="4">
    <source>
        <dbReference type="ARBA" id="ARBA00031445"/>
    </source>
</evidence>
<gene>
    <name evidence="9" type="ORF">F511_40273</name>
</gene>
<feature type="domain" description="3-deoxy-D-manno-octulosonic-acid transferase N-terminal" evidence="8">
    <location>
        <begin position="133"/>
        <end position="312"/>
    </location>
</feature>
<dbReference type="PANTHER" id="PTHR42755">
    <property type="entry name" value="3-DEOXY-MANNO-OCTULOSONATE CYTIDYLYLTRANSFERASE"/>
    <property type="match status" value="1"/>
</dbReference>
<keyword evidence="10" id="KW-1185">Reference proteome</keyword>
<evidence type="ECO:0000256" key="3">
    <source>
        <dbReference type="ARBA" id="ARBA00022679"/>
    </source>
</evidence>
<dbReference type="GO" id="GO:0009245">
    <property type="term" value="P:lipid A biosynthetic process"/>
    <property type="evidence" value="ECO:0007669"/>
    <property type="project" value="TreeGrafter"/>
</dbReference>
<dbReference type="Gene3D" id="3.40.50.2000">
    <property type="entry name" value="Glycogen Phosphorylase B"/>
    <property type="match status" value="1"/>
</dbReference>
<dbReference type="Gene3D" id="3.40.50.11720">
    <property type="entry name" value="3-Deoxy-D-manno-octulosonic-acid transferase, N-terminal domain"/>
    <property type="match status" value="1"/>
</dbReference>
<dbReference type="EC" id="2.4.99.12" evidence="2"/>
<dbReference type="InterPro" id="IPR039901">
    <property type="entry name" value="Kdotransferase"/>
</dbReference>
<dbReference type="GO" id="GO:0005886">
    <property type="term" value="C:plasma membrane"/>
    <property type="evidence" value="ECO:0007669"/>
    <property type="project" value="TreeGrafter"/>
</dbReference>
<comment type="similarity">
    <text evidence="1">Belongs to the glycosyltransferase group 1 family. Glycosyltransferase 30 subfamily.</text>
</comment>
<dbReference type="InterPro" id="IPR038107">
    <property type="entry name" value="Glycos_transf_N_sf"/>
</dbReference>
<dbReference type="GO" id="GO:0043842">
    <property type="term" value="F:Kdo transferase activity"/>
    <property type="evidence" value="ECO:0007669"/>
    <property type="project" value="UniProtKB-EC"/>
</dbReference>
<dbReference type="Proteomes" id="UP000250235">
    <property type="component" value="Unassembled WGS sequence"/>
</dbReference>
<reference evidence="9 10" key="1">
    <citation type="journal article" date="2015" name="Proc. Natl. Acad. Sci. U.S.A.">
        <title>The resurrection genome of Boea hygrometrica: A blueprint for survival of dehydration.</title>
        <authorList>
            <person name="Xiao L."/>
            <person name="Yang G."/>
            <person name="Zhang L."/>
            <person name="Yang X."/>
            <person name="Zhao S."/>
            <person name="Ji Z."/>
            <person name="Zhou Q."/>
            <person name="Hu M."/>
            <person name="Wang Y."/>
            <person name="Chen M."/>
            <person name="Xu Y."/>
            <person name="Jin H."/>
            <person name="Xiao X."/>
            <person name="Hu G."/>
            <person name="Bao F."/>
            <person name="Hu Y."/>
            <person name="Wan P."/>
            <person name="Li L."/>
            <person name="Deng X."/>
            <person name="Kuang T."/>
            <person name="Xiang C."/>
            <person name="Zhu J.K."/>
            <person name="Oliver M.J."/>
            <person name="He Y."/>
        </authorList>
    </citation>
    <scope>NUCLEOTIDE SEQUENCE [LARGE SCALE GENOMIC DNA]</scope>
    <source>
        <strain evidence="10">cv. XS01</strain>
    </source>
</reference>
<feature type="site" description="Transition state stabilizer" evidence="7">
    <location>
        <position position="230"/>
    </location>
</feature>
<dbReference type="FunFam" id="3.40.50.2000:FF:000032">
    <property type="entry name" value="3-deoxy-D-manno-octulosonic acid transferase"/>
    <property type="match status" value="1"/>
</dbReference>
<name>A0A2Z7BVV2_9LAMI</name>
<keyword evidence="3 9" id="KW-0808">Transferase</keyword>
<feature type="active site" description="Proton acceptor" evidence="6">
    <location>
        <position position="160"/>
    </location>
</feature>
<feature type="site" description="Transition state stabilizer" evidence="7">
    <location>
        <position position="310"/>
    </location>
</feature>
<dbReference type="PANTHER" id="PTHR42755:SF1">
    <property type="entry name" value="3-DEOXY-D-MANNO-OCTULOSONIC ACID TRANSFERASE, MITOCHONDRIAL-RELATED"/>
    <property type="match status" value="1"/>
</dbReference>
<dbReference type="InterPro" id="IPR007507">
    <property type="entry name" value="Glycos_transf_N"/>
</dbReference>
<dbReference type="Pfam" id="PF04413">
    <property type="entry name" value="Glycos_transf_N"/>
    <property type="match status" value="1"/>
</dbReference>
<evidence type="ECO:0000256" key="5">
    <source>
        <dbReference type="ARBA" id="ARBA00049183"/>
    </source>
</evidence>
<organism evidence="9 10">
    <name type="scientific">Dorcoceras hygrometricum</name>
    <dbReference type="NCBI Taxonomy" id="472368"/>
    <lineage>
        <taxon>Eukaryota</taxon>
        <taxon>Viridiplantae</taxon>
        <taxon>Streptophyta</taxon>
        <taxon>Embryophyta</taxon>
        <taxon>Tracheophyta</taxon>
        <taxon>Spermatophyta</taxon>
        <taxon>Magnoliopsida</taxon>
        <taxon>eudicotyledons</taxon>
        <taxon>Gunneridae</taxon>
        <taxon>Pentapetalae</taxon>
        <taxon>asterids</taxon>
        <taxon>lamiids</taxon>
        <taxon>Lamiales</taxon>
        <taxon>Gesneriaceae</taxon>
        <taxon>Didymocarpoideae</taxon>
        <taxon>Trichosporeae</taxon>
        <taxon>Loxocarpinae</taxon>
        <taxon>Dorcoceras</taxon>
    </lineage>
</organism>